<sequence>MHGCVLIHGFTGSPYEVAPLADHLAARGVRVYTPVLAGHEGSGRTLRQVTWQDWIRSAEDGLREALSACDPVDLVGFSMGGLIAAHLATRYPVRRLVLLSACVFYLNPRQLFRDVAAAIKSNFGSGYSKDQLRRYVDKVSKTPLRAVVHFRRLVQVLRADLARVEVPTLILQGACDDLVEPRSAQYLYETIPAKVKEVHVLPRSKHILCHDCEKDEVLRLVERFLLAPPASPSSGNPGANAS</sequence>
<dbReference type="EMBL" id="BMOF01000031">
    <property type="protein sequence ID" value="GGK02556.1"/>
    <property type="molecule type" value="Genomic_DNA"/>
</dbReference>
<reference evidence="5" key="2">
    <citation type="submission" date="2020-09" db="EMBL/GenBank/DDBJ databases">
        <authorList>
            <person name="Sun Q."/>
            <person name="Ohkuma M."/>
        </authorList>
    </citation>
    <scope>NUCLEOTIDE SEQUENCE</scope>
    <source>
        <strain evidence="5">JCM 14719</strain>
    </source>
</reference>
<dbReference type="InterPro" id="IPR022742">
    <property type="entry name" value="Hydrolase_4"/>
</dbReference>
<evidence type="ECO:0000259" key="4">
    <source>
        <dbReference type="Pfam" id="PF12146"/>
    </source>
</evidence>
<feature type="binding site" evidence="3">
    <location>
        <position position="79"/>
    </location>
    <ligand>
        <name>substrate</name>
    </ligand>
</feature>
<dbReference type="Pfam" id="PF12146">
    <property type="entry name" value="Hydrolase_4"/>
    <property type="match status" value="1"/>
</dbReference>
<evidence type="ECO:0000313" key="6">
    <source>
        <dbReference type="Proteomes" id="UP000637720"/>
    </source>
</evidence>
<dbReference type="PANTHER" id="PTHR43798:SF31">
    <property type="entry name" value="AB HYDROLASE SUPERFAMILY PROTEIN YCLE"/>
    <property type="match status" value="1"/>
</dbReference>
<dbReference type="InterPro" id="IPR012354">
    <property type="entry name" value="Esterase_lipase"/>
</dbReference>
<dbReference type="RefSeq" id="WP_188817498.1">
    <property type="nucleotide sequence ID" value="NZ_BMOF01000031.1"/>
</dbReference>
<keyword evidence="1" id="KW-0378">Hydrolase</keyword>
<organism evidence="5 6">
    <name type="scientific">Calditerricola satsumensis</name>
    <dbReference type="NCBI Taxonomy" id="373054"/>
    <lineage>
        <taxon>Bacteria</taxon>
        <taxon>Bacillati</taxon>
        <taxon>Bacillota</taxon>
        <taxon>Bacilli</taxon>
        <taxon>Bacillales</taxon>
        <taxon>Bacillaceae</taxon>
        <taxon>Calditerricola</taxon>
    </lineage>
</organism>
<evidence type="ECO:0000256" key="3">
    <source>
        <dbReference type="PIRSR" id="PIRSR017388-2"/>
    </source>
</evidence>
<feature type="domain" description="Serine aminopeptidase S33" evidence="4">
    <location>
        <begin position="4"/>
        <end position="212"/>
    </location>
</feature>
<accession>A0A8J3B863</accession>
<dbReference type="PIRSF" id="PIRSF017388">
    <property type="entry name" value="Esterase_lipase"/>
    <property type="match status" value="1"/>
</dbReference>
<dbReference type="Gene3D" id="3.40.50.1820">
    <property type="entry name" value="alpha/beta hydrolase"/>
    <property type="match status" value="1"/>
</dbReference>
<evidence type="ECO:0000256" key="1">
    <source>
        <dbReference type="ARBA" id="ARBA00022801"/>
    </source>
</evidence>
<keyword evidence="6" id="KW-1185">Reference proteome</keyword>
<dbReference type="InterPro" id="IPR050266">
    <property type="entry name" value="AB_hydrolase_sf"/>
</dbReference>
<protein>
    <submittedName>
        <fullName evidence="5">Carboxylesterase</fullName>
    </submittedName>
</protein>
<feature type="active site" description="Nucleophile" evidence="2">
    <location>
        <position position="78"/>
    </location>
</feature>
<dbReference type="PANTHER" id="PTHR43798">
    <property type="entry name" value="MONOACYLGLYCEROL LIPASE"/>
    <property type="match status" value="1"/>
</dbReference>
<evidence type="ECO:0000313" key="5">
    <source>
        <dbReference type="EMBL" id="GGK02556.1"/>
    </source>
</evidence>
<dbReference type="GO" id="GO:0016020">
    <property type="term" value="C:membrane"/>
    <property type="evidence" value="ECO:0007669"/>
    <property type="project" value="TreeGrafter"/>
</dbReference>
<feature type="active site" description="Charge relay system" evidence="2">
    <location>
        <position position="206"/>
    </location>
</feature>
<evidence type="ECO:0000256" key="2">
    <source>
        <dbReference type="PIRSR" id="PIRSR017388-1"/>
    </source>
</evidence>
<comment type="caution">
    <text evidence="5">The sequence shown here is derived from an EMBL/GenBank/DDBJ whole genome shotgun (WGS) entry which is preliminary data.</text>
</comment>
<name>A0A8J3B863_9BACI</name>
<dbReference type="SUPFAM" id="SSF53474">
    <property type="entry name" value="alpha/beta-Hydrolases"/>
    <property type="match status" value="1"/>
</dbReference>
<feature type="active site" description="Charge relay system" evidence="2">
    <location>
        <position position="176"/>
    </location>
</feature>
<dbReference type="AlphaFoldDB" id="A0A8J3B863"/>
<gene>
    <name evidence="5" type="ORF">GCM10007043_15820</name>
</gene>
<feature type="binding site" evidence="3">
    <location>
        <position position="10"/>
    </location>
    <ligand>
        <name>substrate</name>
    </ligand>
</feature>
<reference evidence="5" key="1">
    <citation type="journal article" date="2014" name="Int. J. Syst. Evol. Microbiol.">
        <title>Complete genome sequence of Corynebacterium casei LMG S-19264T (=DSM 44701T), isolated from a smear-ripened cheese.</title>
        <authorList>
            <consortium name="US DOE Joint Genome Institute (JGI-PGF)"/>
            <person name="Walter F."/>
            <person name="Albersmeier A."/>
            <person name="Kalinowski J."/>
            <person name="Ruckert C."/>
        </authorList>
    </citation>
    <scope>NUCLEOTIDE SEQUENCE</scope>
    <source>
        <strain evidence="5">JCM 14719</strain>
    </source>
</reference>
<dbReference type="InterPro" id="IPR029058">
    <property type="entry name" value="AB_hydrolase_fold"/>
</dbReference>
<dbReference type="GO" id="GO:0052689">
    <property type="term" value="F:carboxylic ester hydrolase activity"/>
    <property type="evidence" value="ECO:0007669"/>
    <property type="project" value="InterPro"/>
</dbReference>
<dbReference type="Proteomes" id="UP000637720">
    <property type="component" value="Unassembled WGS sequence"/>
</dbReference>
<proteinExistence type="predicted"/>